<keyword evidence="2" id="KW-1185">Reference proteome</keyword>
<dbReference type="CDD" id="cd00161">
    <property type="entry name" value="beta-trefoil_Ricin-like"/>
    <property type="match status" value="1"/>
</dbReference>
<sequence>MAAFPMTPEDRLQKLRATLSGGRAETPAGRRLRLNRPGNVLVGALLHGADRMEKGLELTDLEQRLIDLVGDFVPVEELGEFGRVYREAAARGPITILPERITSLPLETGYSLADLKADLPAITAQVMAQPNVRVVDVSALREGEPLDDEEFVAALAEYGRGATFLKGSASGDGVAAADDIQGQVRMHAFTCERRSNELGKDEIYWGIASGSDRQAKTSYNTREYGSTVAGTRHVFDANTFVFNGTLNQHITCEIQCWEADASPGGFYTELRKALARWAEAALDLSVTLTKSDSDTAAGWAAWFAIGAGLLNLILGWLINDDDLVCERSFAFNRAALRDLAGRPQGDTWLFDGGSQGRHRLELRWTGADPGVGNDRALTMNADGRVAGDIFGGGADQSLRLVSQVDGSTGIRGAYNNVVLTITPAGALTARSYTGGQDQSFTLVAQADGSTGIRGKYYNFALTMDANGNVTGHPYNGSPDQSFILVTQADGSTGIRGKYHAAG</sequence>
<organism evidence="1 2">
    <name type="scientific">Kitasatospora nipponensis</name>
    <dbReference type="NCBI Taxonomy" id="258049"/>
    <lineage>
        <taxon>Bacteria</taxon>
        <taxon>Bacillati</taxon>
        <taxon>Actinomycetota</taxon>
        <taxon>Actinomycetes</taxon>
        <taxon>Kitasatosporales</taxon>
        <taxon>Streptomycetaceae</taxon>
        <taxon>Kitasatospora</taxon>
    </lineage>
</organism>
<evidence type="ECO:0000313" key="1">
    <source>
        <dbReference type="EMBL" id="GAA1243333.1"/>
    </source>
</evidence>
<reference evidence="1 2" key="1">
    <citation type="journal article" date="2019" name="Int. J. Syst. Evol. Microbiol.">
        <title>The Global Catalogue of Microorganisms (GCM) 10K type strain sequencing project: providing services to taxonomists for standard genome sequencing and annotation.</title>
        <authorList>
            <consortium name="The Broad Institute Genomics Platform"/>
            <consortium name="The Broad Institute Genome Sequencing Center for Infectious Disease"/>
            <person name="Wu L."/>
            <person name="Ma J."/>
        </authorList>
    </citation>
    <scope>NUCLEOTIDE SEQUENCE [LARGE SCALE GENOMIC DNA]</scope>
    <source>
        <strain evidence="1 2">JCM 13004</strain>
    </source>
</reference>
<dbReference type="EMBL" id="BAAALF010000063">
    <property type="protein sequence ID" value="GAA1243333.1"/>
    <property type="molecule type" value="Genomic_DNA"/>
</dbReference>
<dbReference type="RefSeq" id="WP_344442892.1">
    <property type="nucleotide sequence ID" value="NZ_BAAALF010000063.1"/>
</dbReference>
<accession>A0ABN1WEH3</accession>
<evidence type="ECO:0000313" key="2">
    <source>
        <dbReference type="Proteomes" id="UP001500037"/>
    </source>
</evidence>
<dbReference type="InterPro" id="IPR035992">
    <property type="entry name" value="Ricin_B-like_lectins"/>
</dbReference>
<gene>
    <name evidence="1" type="ORF">GCM10009665_37740</name>
</gene>
<dbReference type="Gene3D" id="2.80.10.50">
    <property type="match status" value="1"/>
</dbReference>
<name>A0ABN1WEH3_9ACTN</name>
<protein>
    <submittedName>
        <fullName evidence="1">Uncharacterized protein</fullName>
    </submittedName>
</protein>
<dbReference type="Proteomes" id="UP001500037">
    <property type="component" value="Unassembled WGS sequence"/>
</dbReference>
<proteinExistence type="predicted"/>
<comment type="caution">
    <text evidence="1">The sequence shown here is derived from an EMBL/GenBank/DDBJ whole genome shotgun (WGS) entry which is preliminary data.</text>
</comment>
<dbReference type="SUPFAM" id="SSF50370">
    <property type="entry name" value="Ricin B-like lectins"/>
    <property type="match status" value="1"/>
</dbReference>